<dbReference type="AlphaFoldDB" id="A0A2A2JQY5"/>
<evidence type="ECO:0000313" key="8">
    <source>
        <dbReference type="EMBL" id="PAV64070.1"/>
    </source>
</evidence>
<feature type="transmembrane region" description="Helical" evidence="6">
    <location>
        <begin position="92"/>
        <end position="116"/>
    </location>
</feature>
<feature type="transmembrane region" description="Helical" evidence="6">
    <location>
        <begin position="180"/>
        <end position="200"/>
    </location>
</feature>
<dbReference type="InterPro" id="IPR051223">
    <property type="entry name" value="Polycystin"/>
</dbReference>
<evidence type="ECO:0000256" key="5">
    <source>
        <dbReference type="ARBA" id="ARBA00023136"/>
    </source>
</evidence>
<dbReference type="PANTHER" id="PTHR10877:SF194">
    <property type="entry name" value="LOCATION OF VULVA DEFECTIVE 1"/>
    <property type="match status" value="1"/>
</dbReference>
<feature type="domain" description="Polycystin cation channel PKD1/PKD2" evidence="7">
    <location>
        <begin position="410"/>
        <end position="571"/>
    </location>
</feature>
<dbReference type="Pfam" id="PF08016">
    <property type="entry name" value="PKD_channel"/>
    <property type="match status" value="1"/>
</dbReference>
<feature type="transmembrane region" description="Helical" evidence="6">
    <location>
        <begin position="540"/>
        <end position="563"/>
    </location>
</feature>
<evidence type="ECO:0000256" key="1">
    <source>
        <dbReference type="ARBA" id="ARBA00004141"/>
    </source>
</evidence>
<evidence type="ECO:0000259" key="7">
    <source>
        <dbReference type="Pfam" id="PF08016"/>
    </source>
</evidence>
<keyword evidence="9" id="KW-1185">Reference proteome</keyword>
<keyword evidence="5 6" id="KW-0472">Membrane</keyword>
<dbReference type="GO" id="GO:0005262">
    <property type="term" value="F:calcium channel activity"/>
    <property type="evidence" value="ECO:0007669"/>
    <property type="project" value="TreeGrafter"/>
</dbReference>
<comment type="subcellular location">
    <subcellularLocation>
        <location evidence="1">Membrane</location>
        <topology evidence="1">Multi-pass membrane protein</topology>
    </subcellularLocation>
</comment>
<dbReference type="EMBL" id="LIAE01010281">
    <property type="protein sequence ID" value="PAV64070.1"/>
    <property type="molecule type" value="Genomic_DNA"/>
</dbReference>
<dbReference type="GO" id="GO:0016020">
    <property type="term" value="C:membrane"/>
    <property type="evidence" value="ECO:0007669"/>
    <property type="project" value="UniProtKB-SubCell"/>
</dbReference>
<evidence type="ECO:0000313" key="9">
    <source>
        <dbReference type="Proteomes" id="UP000218231"/>
    </source>
</evidence>
<feature type="transmembrane region" description="Helical" evidence="6">
    <location>
        <begin position="442"/>
        <end position="462"/>
    </location>
</feature>
<sequence length="661" mass="75959">MVNLLIALSETFYDNEMVTTFFGYSFTFLDGLLGIALAIFVALVCGVLPFIMSKIMNPREVQMVEALKSRDAAYKYGFSATEDAANAFFRRFLVMLVAWVLVAEPFKAVLVAYYILKKYPDHLIISSVEKSIYPPRAPETFEEAPPGQVNSSVGSTIADLIKLKTTQDRRMRDEQLFETARQVIFFFISLYIIVSLTYYCRDRYGYYYQKQVRGLLALDPADGLDMAFTQIATPEDFYNWAKNSLATALRVSWYDDQPAWGMRGFLNDKVSRAMGIGTIRQVRSIENGNCRVEDPFVPYFDGCEGDVNGKSNEDRRSQMAPGWILYTGNGSDLREEYTYKDGRELQRFFLPTAWVESVRLIKYREDDGSSVLTFEILYVIYSVVMFVKETAYFIYFRYMVFKNAPRTRSLRKNLYNLATNSFTASNGNAYINLSSQRDMELAFRYCLAGVVFFASCKMIRILRFNRRIGVLAATLDNAAASMAAFAIVFVIIFVSFNLSLYTLLWFKVESYKDLIRTFETTIAGMLGKFVVSDIFQISPLGSIIFVAFMYTGTLILLNIYVMIIMHEFEQVRNDSSRQTNDYEIIEHVQSKIMRKLGLLERSDLQPRGLADSQKDYRNLEMLLAKVNLLYHRVHTERGEPSGRTNFNSTFGMLKKPPQIDY</sequence>
<dbReference type="Proteomes" id="UP000218231">
    <property type="component" value="Unassembled WGS sequence"/>
</dbReference>
<dbReference type="PANTHER" id="PTHR10877">
    <property type="entry name" value="POLYCYSTIN FAMILY MEMBER"/>
    <property type="match status" value="1"/>
</dbReference>
<evidence type="ECO:0000256" key="4">
    <source>
        <dbReference type="ARBA" id="ARBA00022989"/>
    </source>
</evidence>
<gene>
    <name evidence="8" type="ORF">WR25_01924</name>
</gene>
<feature type="transmembrane region" description="Helical" evidence="6">
    <location>
        <begin position="371"/>
        <end position="395"/>
    </location>
</feature>
<name>A0A2A2JQY5_9BILA</name>
<feature type="transmembrane region" description="Helical" evidence="6">
    <location>
        <begin position="483"/>
        <end position="506"/>
    </location>
</feature>
<feature type="transmembrane region" description="Helical" evidence="6">
    <location>
        <begin position="31"/>
        <end position="52"/>
    </location>
</feature>
<dbReference type="STRING" id="2018661.A0A2A2JQY5"/>
<protein>
    <recommendedName>
        <fullName evidence="7">Polycystin cation channel PKD1/PKD2 domain-containing protein</fullName>
    </recommendedName>
</protein>
<dbReference type="GO" id="GO:0050982">
    <property type="term" value="P:detection of mechanical stimulus"/>
    <property type="evidence" value="ECO:0007669"/>
    <property type="project" value="TreeGrafter"/>
</dbReference>
<keyword evidence="4 6" id="KW-1133">Transmembrane helix</keyword>
<reference evidence="8 9" key="1">
    <citation type="journal article" date="2017" name="Curr. Biol.">
        <title>Genome architecture and evolution of a unichromosomal asexual nematode.</title>
        <authorList>
            <person name="Fradin H."/>
            <person name="Zegar C."/>
            <person name="Gutwein M."/>
            <person name="Lucas J."/>
            <person name="Kovtun M."/>
            <person name="Corcoran D."/>
            <person name="Baugh L.R."/>
            <person name="Kiontke K."/>
            <person name="Gunsalus K."/>
            <person name="Fitch D.H."/>
            <person name="Piano F."/>
        </authorList>
    </citation>
    <scope>NUCLEOTIDE SEQUENCE [LARGE SCALE GENOMIC DNA]</scope>
    <source>
        <strain evidence="8">PF1309</strain>
    </source>
</reference>
<evidence type="ECO:0000256" key="2">
    <source>
        <dbReference type="ARBA" id="ARBA00007200"/>
    </source>
</evidence>
<accession>A0A2A2JQY5</accession>
<keyword evidence="3 6" id="KW-0812">Transmembrane</keyword>
<evidence type="ECO:0000256" key="6">
    <source>
        <dbReference type="SAM" id="Phobius"/>
    </source>
</evidence>
<comment type="caution">
    <text evidence="8">The sequence shown here is derived from an EMBL/GenBank/DDBJ whole genome shotgun (WGS) entry which is preliminary data.</text>
</comment>
<dbReference type="InterPro" id="IPR013122">
    <property type="entry name" value="PKD1_2_channel"/>
</dbReference>
<evidence type="ECO:0000256" key="3">
    <source>
        <dbReference type="ARBA" id="ARBA00022692"/>
    </source>
</evidence>
<proteinExistence type="inferred from homology"/>
<dbReference type="OrthoDB" id="444119at2759"/>
<organism evidence="8 9">
    <name type="scientific">Diploscapter pachys</name>
    <dbReference type="NCBI Taxonomy" id="2018661"/>
    <lineage>
        <taxon>Eukaryota</taxon>
        <taxon>Metazoa</taxon>
        <taxon>Ecdysozoa</taxon>
        <taxon>Nematoda</taxon>
        <taxon>Chromadorea</taxon>
        <taxon>Rhabditida</taxon>
        <taxon>Rhabditina</taxon>
        <taxon>Rhabditomorpha</taxon>
        <taxon>Rhabditoidea</taxon>
        <taxon>Rhabditidae</taxon>
        <taxon>Diploscapter</taxon>
    </lineage>
</organism>
<comment type="similarity">
    <text evidence="2">Belongs to the polycystin family.</text>
</comment>